<evidence type="ECO:0000259" key="3">
    <source>
        <dbReference type="PROSITE" id="PS50111"/>
    </source>
</evidence>
<reference evidence="4 5" key="1">
    <citation type="journal article" date="2017" name="Front. Microbiol.">
        <title>Comparative Genomic Analysis of the Class Epsilonproteobacteria and Proposed Reclassification to Epsilonbacteraeota (phyl. nov.).</title>
        <authorList>
            <person name="Waite D.W."/>
            <person name="Vanwonterghem I."/>
            <person name="Rinke C."/>
            <person name="Parks D.H."/>
            <person name="Zhang Y."/>
            <person name="Takai K."/>
            <person name="Sievert S.M."/>
            <person name="Simon J."/>
            <person name="Campbell B.J."/>
            <person name="Hanson T.E."/>
            <person name="Woyke T."/>
            <person name="Klotz M.G."/>
            <person name="Hugenholtz P."/>
        </authorList>
    </citation>
    <scope>NUCLEOTIDE SEQUENCE [LARGE SCALE GENOMIC DNA]</scope>
    <source>
        <strain evidence="4">UBA12443</strain>
    </source>
</reference>
<proteinExistence type="predicted"/>
<dbReference type="PANTHER" id="PTHR32089:SF112">
    <property type="entry name" value="LYSOZYME-LIKE PROTEIN-RELATED"/>
    <property type="match status" value="1"/>
</dbReference>
<dbReference type="InterPro" id="IPR004089">
    <property type="entry name" value="MCPsignal_dom"/>
</dbReference>
<sequence length="441" mass="49971">MINLFSIFKSKRKDPLLEKIEHVLAGASQGMLEERIVSIANDSPYAPLAWSFNNLLDQVEAYMRESILSMQLAEKGDQDHSMHPEGFKGLFAQSIKPINKSCDGIRAQQLMFTRRHYSENFQKIGGGTNGGLITIQSDIIKSNKIMEDITERAKMTAHQAHESRESAGVLLEDFYTLSQTVSETYNGIEALSSKTKEISAIADLIKDIADQTNLLALNAAIEAARAGEHGRGFAVVADEVRKLAERTQKATHEITITIHSLNEDTDDITTHAKNMSEISDHAVKQVENFSQTLTLFNQDANKTSKDSFFIQNQLFSSLAKIDHILYKHEAYSAVLNDKVTHRFVDHTECKFGKWYYSDGAEFFSKTQTYKMIDEYHHTVHRFVIENMKYVQESTHNTKEIVPIILENFIKIEEASHKLFESLDHMVLEQQNIDMASKKSAS</sequence>
<accession>A0A2D3WI52</accession>
<name>A0A2D3WI52_9BACT</name>
<keyword evidence="1 2" id="KW-0807">Transducer</keyword>
<dbReference type="GO" id="GO:0007165">
    <property type="term" value="P:signal transduction"/>
    <property type="evidence" value="ECO:0007669"/>
    <property type="project" value="UniProtKB-KW"/>
</dbReference>
<dbReference type="Proteomes" id="UP000228859">
    <property type="component" value="Unassembled WGS sequence"/>
</dbReference>
<dbReference type="GO" id="GO:0016020">
    <property type="term" value="C:membrane"/>
    <property type="evidence" value="ECO:0007669"/>
    <property type="project" value="InterPro"/>
</dbReference>
<dbReference type="SMART" id="SM00283">
    <property type="entry name" value="MA"/>
    <property type="match status" value="1"/>
</dbReference>
<dbReference type="PANTHER" id="PTHR32089">
    <property type="entry name" value="METHYL-ACCEPTING CHEMOTAXIS PROTEIN MCPB"/>
    <property type="match status" value="1"/>
</dbReference>
<evidence type="ECO:0000313" key="5">
    <source>
        <dbReference type="Proteomes" id="UP000228859"/>
    </source>
</evidence>
<evidence type="ECO:0000256" key="1">
    <source>
        <dbReference type="ARBA" id="ARBA00023224"/>
    </source>
</evidence>
<evidence type="ECO:0000313" key="4">
    <source>
        <dbReference type="EMBL" id="DAB37956.1"/>
    </source>
</evidence>
<dbReference type="AlphaFoldDB" id="A0A2D3WI52"/>
<dbReference type="PROSITE" id="PS50111">
    <property type="entry name" value="CHEMOTAXIS_TRANSDUC_2"/>
    <property type="match status" value="1"/>
</dbReference>
<gene>
    <name evidence="4" type="ORF">CFH83_08550</name>
</gene>
<dbReference type="Pfam" id="PF00015">
    <property type="entry name" value="MCPsignal"/>
    <property type="match status" value="1"/>
</dbReference>
<protein>
    <submittedName>
        <fullName evidence="4">Chemotaxis protein</fullName>
    </submittedName>
</protein>
<feature type="domain" description="Methyl-accepting transducer" evidence="3">
    <location>
        <begin position="147"/>
        <end position="304"/>
    </location>
</feature>
<dbReference type="Pfam" id="PF13682">
    <property type="entry name" value="CZB"/>
    <property type="match status" value="1"/>
</dbReference>
<comment type="caution">
    <text evidence="4">The sequence shown here is derived from an EMBL/GenBank/DDBJ whole genome shotgun (WGS) entry which is preliminary data.</text>
</comment>
<dbReference type="Gene3D" id="1.10.287.950">
    <property type="entry name" value="Methyl-accepting chemotaxis protein"/>
    <property type="match status" value="1"/>
</dbReference>
<dbReference type="InterPro" id="IPR025991">
    <property type="entry name" value="Chemoreceptor_zinc-bind_dom"/>
</dbReference>
<evidence type="ECO:0000256" key="2">
    <source>
        <dbReference type="PROSITE-ProRule" id="PRU00284"/>
    </source>
</evidence>
<organism evidence="4 5">
    <name type="scientific">Sulfuricurvum kujiense</name>
    <dbReference type="NCBI Taxonomy" id="148813"/>
    <lineage>
        <taxon>Bacteria</taxon>
        <taxon>Pseudomonadati</taxon>
        <taxon>Campylobacterota</taxon>
        <taxon>Epsilonproteobacteria</taxon>
        <taxon>Campylobacterales</taxon>
        <taxon>Sulfurimonadaceae</taxon>
        <taxon>Sulfuricurvum</taxon>
    </lineage>
</organism>
<dbReference type="EMBL" id="DLUI01000121">
    <property type="protein sequence ID" value="DAB37956.1"/>
    <property type="molecule type" value="Genomic_DNA"/>
</dbReference>
<dbReference type="SUPFAM" id="SSF58104">
    <property type="entry name" value="Methyl-accepting chemotaxis protein (MCP) signaling domain"/>
    <property type="match status" value="1"/>
</dbReference>